<reference evidence="1 2" key="1">
    <citation type="submission" date="2018-06" db="EMBL/GenBank/DDBJ databases">
        <title>Comparative genomics of Brasilonema spp. strains.</title>
        <authorList>
            <person name="Alvarenga D.O."/>
            <person name="Fiore M.F."/>
            <person name="Varani A.M."/>
        </authorList>
    </citation>
    <scope>NUCLEOTIDE SEQUENCE [LARGE SCALE GENOMIC DNA]</scope>
    <source>
        <strain evidence="1 2">CENA114</strain>
    </source>
</reference>
<evidence type="ECO:0008006" key="3">
    <source>
        <dbReference type="Google" id="ProtNLM"/>
    </source>
</evidence>
<dbReference type="AlphaFoldDB" id="A0A856M8T9"/>
<proteinExistence type="predicted"/>
<organism evidence="1 2">
    <name type="scientific">Brasilonema sennae CENA114</name>
    <dbReference type="NCBI Taxonomy" id="415709"/>
    <lineage>
        <taxon>Bacteria</taxon>
        <taxon>Bacillati</taxon>
        <taxon>Cyanobacteriota</taxon>
        <taxon>Cyanophyceae</taxon>
        <taxon>Nostocales</taxon>
        <taxon>Scytonemataceae</taxon>
        <taxon>Brasilonema</taxon>
        <taxon>Bromeliae group (in: Brasilonema)</taxon>
    </lineage>
</organism>
<dbReference type="EMBL" id="CP030118">
    <property type="protein sequence ID" value="QDL06800.1"/>
    <property type="molecule type" value="Genomic_DNA"/>
</dbReference>
<sequence>MKKPNCVKISKYVQCVYQGNIELEWQHLKKDELASKSFDDELDLAYAVIDGVQTRGEKGNYSTHRVGFLTLD</sequence>
<keyword evidence="2" id="KW-1185">Reference proteome</keyword>
<name>A0A856M8T9_9CYAN</name>
<evidence type="ECO:0000313" key="1">
    <source>
        <dbReference type="EMBL" id="QDL06800.1"/>
    </source>
</evidence>
<evidence type="ECO:0000313" key="2">
    <source>
        <dbReference type="Proteomes" id="UP000503129"/>
    </source>
</evidence>
<dbReference type="Proteomes" id="UP000503129">
    <property type="component" value="Chromosome"/>
</dbReference>
<gene>
    <name evidence="1" type="ORF">DP114_01780</name>
</gene>
<dbReference type="KEGG" id="bsen:DP114_01780"/>
<accession>A0A856M8T9</accession>
<protein>
    <recommendedName>
        <fullName evidence="3">Transposase</fullName>
    </recommendedName>
</protein>